<dbReference type="EMBL" id="PUGF01000036">
    <property type="protein sequence ID" value="PRC90792.1"/>
    <property type="molecule type" value="Genomic_DNA"/>
</dbReference>
<feature type="transmembrane region" description="Helical" evidence="1">
    <location>
        <begin position="35"/>
        <end position="53"/>
    </location>
</feature>
<proteinExistence type="predicted"/>
<evidence type="ECO:0000313" key="2">
    <source>
        <dbReference type="EMBL" id="PRC90792.1"/>
    </source>
</evidence>
<dbReference type="AlphaFoldDB" id="A0A2S9GSU2"/>
<keyword evidence="3" id="KW-1185">Reference proteome</keyword>
<keyword evidence="1" id="KW-1133">Transmembrane helix</keyword>
<evidence type="ECO:0000313" key="3">
    <source>
        <dbReference type="Proteomes" id="UP000237839"/>
    </source>
</evidence>
<protein>
    <submittedName>
        <fullName evidence="2">Uncharacterized protein</fullName>
    </submittedName>
</protein>
<keyword evidence="1" id="KW-0812">Transmembrane</keyword>
<dbReference type="Proteomes" id="UP000237839">
    <property type="component" value="Unassembled WGS sequence"/>
</dbReference>
<gene>
    <name evidence="2" type="ORF">S2091_4540</name>
</gene>
<sequence length="69" mass="7914">MAGKWQVAARWGLGMTVSSVPILDGRGSTLRSFKIWKINLFLLVLLFEFSFVGKFELHQNLDQNLSNRM</sequence>
<organism evidence="2 3">
    <name type="scientific">Solimicrobium silvestre</name>
    <dbReference type="NCBI Taxonomy" id="2099400"/>
    <lineage>
        <taxon>Bacteria</taxon>
        <taxon>Pseudomonadati</taxon>
        <taxon>Pseudomonadota</taxon>
        <taxon>Betaproteobacteria</taxon>
        <taxon>Burkholderiales</taxon>
        <taxon>Oxalobacteraceae</taxon>
        <taxon>Solimicrobium</taxon>
    </lineage>
</organism>
<evidence type="ECO:0000256" key="1">
    <source>
        <dbReference type="SAM" id="Phobius"/>
    </source>
</evidence>
<name>A0A2S9GSU2_9BURK</name>
<accession>A0A2S9GSU2</accession>
<keyword evidence="1" id="KW-0472">Membrane</keyword>
<reference evidence="2 3" key="1">
    <citation type="submission" date="2018-02" db="EMBL/GenBank/DDBJ databases">
        <title>Solimicrobium silvestre gen. nov., sp. nov., isolated from alpine forest soil.</title>
        <authorList>
            <person name="Margesin R."/>
            <person name="Albuquerque L."/>
            <person name="Zhang D.-C."/>
            <person name="Froufe H.J.C."/>
            <person name="Severino R."/>
            <person name="Roxo I."/>
            <person name="Egas C."/>
            <person name="Da Costa M.S."/>
        </authorList>
    </citation>
    <scope>NUCLEOTIDE SEQUENCE [LARGE SCALE GENOMIC DNA]</scope>
    <source>
        <strain evidence="2 3">S20-91</strain>
    </source>
</reference>
<comment type="caution">
    <text evidence="2">The sequence shown here is derived from an EMBL/GenBank/DDBJ whole genome shotgun (WGS) entry which is preliminary data.</text>
</comment>